<feature type="compositionally biased region" description="Basic and acidic residues" evidence="1">
    <location>
        <begin position="77"/>
        <end position="91"/>
    </location>
</feature>
<proteinExistence type="predicted"/>
<evidence type="ECO:0000256" key="1">
    <source>
        <dbReference type="SAM" id="MobiDB-lite"/>
    </source>
</evidence>
<feature type="region of interest" description="Disordered" evidence="1">
    <location>
        <begin position="1"/>
        <end position="105"/>
    </location>
</feature>
<accession>A0A7I8KIA9</accession>
<dbReference type="Proteomes" id="UP000663760">
    <property type="component" value="Chromosome 5"/>
</dbReference>
<dbReference type="EMBL" id="LR746268">
    <property type="protein sequence ID" value="CAA7396798.1"/>
    <property type="molecule type" value="Genomic_DNA"/>
</dbReference>
<name>A0A7I8KIA9_SPIIN</name>
<sequence length="105" mass="11273">MAHSKEEVTYGAAQAKISEDESLRVAYKHGTPLEGGKIAESEPVSLFSSAPGISPADPSPQPPLRKQDEEQTAAGMEAERPPEMATRREDSSSPSMIHEGELRGK</sequence>
<evidence type="ECO:0000313" key="3">
    <source>
        <dbReference type="Proteomes" id="UP000663760"/>
    </source>
</evidence>
<dbReference type="PANTHER" id="PTHR37732">
    <property type="entry name" value="OS08G0104400 PROTEIN"/>
    <property type="match status" value="1"/>
</dbReference>
<dbReference type="PANTHER" id="PTHR37732:SF2">
    <property type="entry name" value="SEED MATURATION PROTEIN 1"/>
    <property type="match status" value="1"/>
</dbReference>
<evidence type="ECO:0000313" key="2">
    <source>
        <dbReference type="EMBL" id="CAA7396798.1"/>
    </source>
</evidence>
<keyword evidence="3" id="KW-1185">Reference proteome</keyword>
<gene>
    <name evidence="2" type="ORF">SI8410_05007461</name>
</gene>
<dbReference type="GO" id="GO:0010162">
    <property type="term" value="P:seed dormancy process"/>
    <property type="evidence" value="ECO:0007669"/>
    <property type="project" value="InterPro"/>
</dbReference>
<dbReference type="AlphaFoldDB" id="A0A7I8KIA9"/>
<reference evidence="2" key="1">
    <citation type="submission" date="2020-02" db="EMBL/GenBank/DDBJ databases">
        <authorList>
            <person name="Scholz U."/>
            <person name="Mascher M."/>
            <person name="Fiebig A."/>
        </authorList>
    </citation>
    <scope>NUCLEOTIDE SEQUENCE</scope>
</reference>
<dbReference type="OrthoDB" id="1653447at2759"/>
<protein>
    <submittedName>
        <fullName evidence="2">Uncharacterized protein</fullName>
    </submittedName>
</protein>
<dbReference type="InterPro" id="IPR044984">
    <property type="entry name" value="SMP1"/>
</dbReference>
<organism evidence="2 3">
    <name type="scientific">Spirodela intermedia</name>
    <name type="common">Intermediate duckweed</name>
    <dbReference type="NCBI Taxonomy" id="51605"/>
    <lineage>
        <taxon>Eukaryota</taxon>
        <taxon>Viridiplantae</taxon>
        <taxon>Streptophyta</taxon>
        <taxon>Embryophyta</taxon>
        <taxon>Tracheophyta</taxon>
        <taxon>Spermatophyta</taxon>
        <taxon>Magnoliopsida</taxon>
        <taxon>Liliopsida</taxon>
        <taxon>Araceae</taxon>
        <taxon>Lemnoideae</taxon>
        <taxon>Spirodela</taxon>
    </lineage>
</organism>